<evidence type="ECO:0000313" key="2">
    <source>
        <dbReference type="EMBL" id="KAJ3564123.1"/>
    </source>
</evidence>
<organism evidence="2 3">
    <name type="scientific">Xylaria arbuscula</name>
    <dbReference type="NCBI Taxonomy" id="114810"/>
    <lineage>
        <taxon>Eukaryota</taxon>
        <taxon>Fungi</taxon>
        <taxon>Dikarya</taxon>
        <taxon>Ascomycota</taxon>
        <taxon>Pezizomycotina</taxon>
        <taxon>Sordariomycetes</taxon>
        <taxon>Xylariomycetidae</taxon>
        <taxon>Xylariales</taxon>
        <taxon>Xylariaceae</taxon>
        <taxon>Xylaria</taxon>
    </lineage>
</organism>
<sequence>MKTIILSSENMYVLSPNRVGYYPHYGTTVVPSDVEPNLVVLQGGEPIEDLHVLVAEEDLCDSVVLDEQGFWLNCSGGAPIVTELKDVFVGGVNPPGPTSLCEDCKDNCYRIPRRMDRSADKNVLDQLSVSSGQTSEGSPPPNQAPDANSQNESREYFSIRERIYRNVLRILGYPENTPIPWDSDPVLRAQPPL</sequence>
<dbReference type="EMBL" id="JANPWZ010001659">
    <property type="protein sequence ID" value="KAJ3564123.1"/>
    <property type="molecule type" value="Genomic_DNA"/>
</dbReference>
<feature type="region of interest" description="Disordered" evidence="1">
    <location>
        <begin position="129"/>
        <end position="155"/>
    </location>
</feature>
<protein>
    <submittedName>
        <fullName evidence="2">Uncharacterized protein</fullName>
    </submittedName>
</protein>
<comment type="caution">
    <text evidence="2">The sequence shown here is derived from an EMBL/GenBank/DDBJ whole genome shotgun (WGS) entry which is preliminary data.</text>
</comment>
<name>A0A9W8TJX0_9PEZI</name>
<evidence type="ECO:0000313" key="3">
    <source>
        <dbReference type="Proteomes" id="UP001148614"/>
    </source>
</evidence>
<dbReference type="Proteomes" id="UP001148614">
    <property type="component" value="Unassembled WGS sequence"/>
</dbReference>
<proteinExistence type="predicted"/>
<dbReference type="AlphaFoldDB" id="A0A9W8TJX0"/>
<reference evidence="2" key="1">
    <citation type="submission" date="2022-07" db="EMBL/GenBank/DDBJ databases">
        <title>Genome Sequence of Xylaria arbuscula.</title>
        <authorList>
            <person name="Buettner E."/>
        </authorList>
    </citation>
    <scope>NUCLEOTIDE SEQUENCE</scope>
    <source>
        <strain evidence="2">VT107</strain>
    </source>
</reference>
<evidence type="ECO:0000256" key="1">
    <source>
        <dbReference type="SAM" id="MobiDB-lite"/>
    </source>
</evidence>
<keyword evidence="3" id="KW-1185">Reference proteome</keyword>
<accession>A0A9W8TJX0</accession>
<gene>
    <name evidence="2" type="ORF">NPX13_g7954</name>
</gene>